<dbReference type="PROSITE" id="PS00745">
    <property type="entry name" value="RF_PROK_I"/>
    <property type="match status" value="1"/>
</dbReference>
<dbReference type="Pfam" id="PF03462">
    <property type="entry name" value="PCRF"/>
    <property type="match status" value="1"/>
</dbReference>
<dbReference type="NCBIfam" id="NF001859">
    <property type="entry name" value="PRK00591.1"/>
    <property type="match status" value="1"/>
</dbReference>
<dbReference type="Pfam" id="PF00472">
    <property type="entry name" value="RF-1"/>
    <property type="match status" value="1"/>
</dbReference>
<protein>
    <submittedName>
        <fullName evidence="5">Peptide chain release factor 1</fullName>
    </submittedName>
</protein>
<dbReference type="InterPro" id="IPR050057">
    <property type="entry name" value="Prokaryotic/Mito_RF"/>
</dbReference>
<dbReference type="InterPro" id="IPR004373">
    <property type="entry name" value="RF-1"/>
</dbReference>
<dbReference type="Gene3D" id="3.30.70.1660">
    <property type="match status" value="2"/>
</dbReference>
<dbReference type="FunFam" id="3.30.160.20:FF:000004">
    <property type="entry name" value="Peptide chain release factor 1"/>
    <property type="match status" value="1"/>
</dbReference>
<keyword evidence="2" id="KW-0488">Methylation</keyword>
<evidence type="ECO:0000259" key="4">
    <source>
        <dbReference type="PROSITE" id="PS00745"/>
    </source>
</evidence>
<dbReference type="FunFam" id="3.30.70.1660:FF:000002">
    <property type="entry name" value="Peptide chain release factor 1"/>
    <property type="match status" value="1"/>
</dbReference>
<dbReference type="InterPro" id="IPR005139">
    <property type="entry name" value="PCRF"/>
</dbReference>
<dbReference type="Gene3D" id="3.30.160.20">
    <property type="match status" value="1"/>
</dbReference>
<dbReference type="AlphaFoldDB" id="A0A1J5TG67"/>
<comment type="caution">
    <text evidence="5">The sequence shown here is derived from an EMBL/GenBank/DDBJ whole genome shotgun (WGS) entry which is preliminary data.</text>
</comment>
<dbReference type="SUPFAM" id="SSF75620">
    <property type="entry name" value="Release factor"/>
    <property type="match status" value="1"/>
</dbReference>
<dbReference type="InterPro" id="IPR000352">
    <property type="entry name" value="Pep_chain_release_fac_I"/>
</dbReference>
<proteinExistence type="inferred from homology"/>
<accession>A0A1J5TG67</accession>
<keyword evidence="3" id="KW-0648">Protein biosynthesis</keyword>
<evidence type="ECO:0000313" key="5">
    <source>
        <dbReference type="EMBL" id="OIR12692.1"/>
    </source>
</evidence>
<evidence type="ECO:0000256" key="3">
    <source>
        <dbReference type="ARBA" id="ARBA00022917"/>
    </source>
</evidence>
<dbReference type="InterPro" id="IPR045853">
    <property type="entry name" value="Pep_chain_release_fac_I_sf"/>
</dbReference>
<dbReference type="EMBL" id="MLJW01000016">
    <property type="protein sequence ID" value="OIR12692.1"/>
    <property type="molecule type" value="Genomic_DNA"/>
</dbReference>
<dbReference type="Gene3D" id="6.10.140.1950">
    <property type="match status" value="1"/>
</dbReference>
<name>A0A1J5TG67_9ZZZZ</name>
<dbReference type="GO" id="GO:0005737">
    <property type="term" value="C:cytoplasm"/>
    <property type="evidence" value="ECO:0007669"/>
    <property type="project" value="UniProtKB-ARBA"/>
</dbReference>
<comment type="similarity">
    <text evidence="1">Belongs to the prokaryotic/mitochondrial release factor family.</text>
</comment>
<dbReference type="HAMAP" id="MF_00093">
    <property type="entry name" value="Rel_fac_1"/>
    <property type="match status" value="1"/>
</dbReference>
<feature type="domain" description="Prokaryotic-type class I peptide chain release factors" evidence="4">
    <location>
        <begin position="225"/>
        <end position="241"/>
    </location>
</feature>
<organism evidence="5">
    <name type="scientific">mine drainage metagenome</name>
    <dbReference type="NCBI Taxonomy" id="410659"/>
    <lineage>
        <taxon>unclassified sequences</taxon>
        <taxon>metagenomes</taxon>
        <taxon>ecological metagenomes</taxon>
    </lineage>
</organism>
<dbReference type="PANTHER" id="PTHR43804:SF7">
    <property type="entry name" value="LD18447P"/>
    <property type="match status" value="1"/>
</dbReference>
<dbReference type="GO" id="GO:0016149">
    <property type="term" value="F:translation release factor activity, codon specific"/>
    <property type="evidence" value="ECO:0007669"/>
    <property type="project" value="InterPro"/>
</dbReference>
<dbReference type="NCBIfam" id="TIGR00019">
    <property type="entry name" value="prfA"/>
    <property type="match status" value="1"/>
</dbReference>
<evidence type="ECO:0000256" key="2">
    <source>
        <dbReference type="ARBA" id="ARBA00022481"/>
    </source>
</evidence>
<reference evidence="5" key="1">
    <citation type="submission" date="2016-10" db="EMBL/GenBank/DDBJ databases">
        <title>Sequence of Gallionella enrichment culture.</title>
        <authorList>
            <person name="Poehlein A."/>
            <person name="Muehling M."/>
            <person name="Daniel R."/>
        </authorList>
    </citation>
    <scope>NUCLEOTIDE SEQUENCE</scope>
</reference>
<evidence type="ECO:0000256" key="1">
    <source>
        <dbReference type="ARBA" id="ARBA00010835"/>
    </source>
</evidence>
<dbReference type="SMART" id="SM00937">
    <property type="entry name" value="PCRF"/>
    <property type="match status" value="1"/>
</dbReference>
<sequence length="354" mass="40035">MLDKLDAIKARFEQVGVALTNPEIINNQKEFSKFSKEYRSLEKIVQPYEEYKKVLGDYDFVKENLNSNDEEMKELARMELPDLEQRKNELEKYLTKLLIPKDPQDDKNAILEIRAGTGGDEASLFAGDLLGMYLRYCSKKGWKTSIVSESEGTVGGYKEVILEVTGEDVYGTLKFESGVHRVQRVPNTETQGRVHTSAATVAVMPEADEVDFELKESDVKMETARSGGAGGQNVNKVETKVFLTHVPTGVVVMCQTERSQLGNREKAMQMLRTKLYEEQVRKQEEEIARQRKTLVSTGDRSAKIRTYNWPQGRVTDHRIGLTSYNLDAVINGDIEEFIEALQMAENSAKMANQS</sequence>
<dbReference type="PANTHER" id="PTHR43804">
    <property type="entry name" value="LD18447P"/>
    <property type="match status" value="1"/>
</dbReference>
<gene>
    <name evidence="5" type="primary">prfA_2</name>
    <name evidence="5" type="ORF">GALL_57590</name>
</gene>